<evidence type="ECO:0000313" key="2">
    <source>
        <dbReference type="EMBL" id="SCG68188.1"/>
    </source>
</evidence>
<keyword evidence="3" id="KW-1185">Reference proteome</keyword>
<proteinExistence type="predicted"/>
<name>A0A1C5JCC9_9ACTN</name>
<feature type="compositionally biased region" description="Basic and acidic residues" evidence="1">
    <location>
        <begin position="54"/>
        <end position="63"/>
    </location>
</feature>
<gene>
    <name evidence="2" type="ORF">GA0070613_4418</name>
</gene>
<accession>A0A1C5JCC9</accession>
<sequence length="63" mass="6433">MSADGRASRRCPYVPPAAPASGAIGSGGLKVRVVVRLPDRAGVGHAGSGTGRPADSERRIHDR</sequence>
<evidence type="ECO:0000256" key="1">
    <source>
        <dbReference type="SAM" id="MobiDB-lite"/>
    </source>
</evidence>
<protein>
    <submittedName>
        <fullName evidence="2">Uncharacterized protein</fullName>
    </submittedName>
</protein>
<dbReference type="AlphaFoldDB" id="A0A1C5JCC9"/>
<organism evidence="2 3">
    <name type="scientific">Micromonospora inositola</name>
    <dbReference type="NCBI Taxonomy" id="47865"/>
    <lineage>
        <taxon>Bacteria</taxon>
        <taxon>Bacillati</taxon>
        <taxon>Actinomycetota</taxon>
        <taxon>Actinomycetes</taxon>
        <taxon>Micromonosporales</taxon>
        <taxon>Micromonosporaceae</taxon>
        <taxon>Micromonospora</taxon>
    </lineage>
</organism>
<dbReference type="EMBL" id="LT607754">
    <property type="protein sequence ID" value="SCG68188.1"/>
    <property type="molecule type" value="Genomic_DNA"/>
</dbReference>
<feature type="region of interest" description="Disordered" evidence="1">
    <location>
        <begin position="1"/>
        <end position="25"/>
    </location>
</feature>
<evidence type="ECO:0000313" key="3">
    <source>
        <dbReference type="Proteomes" id="UP000198221"/>
    </source>
</evidence>
<feature type="region of interest" description="Disordered" evidence="1">
    <location>
        <begin position="39"/>
        <end position="63"/>
    </location>
</feature>
<reference evidence="3" key="1">
    <citation type="submission" date="2016-06" db="EMBL/GenBank/DDBJ databases">
        <authorList>
            <person name="Varghese N."/>
            <person name="Submissions Spin"/>
        </authorList>
    </citation>
    <scope>NUCLEOTIDE SEQUENCE [LARGE SCALE GENOMIC DNA]</scope>
    <source>
        <strain evidence="3">DSM 43819</strain>
    </source>
</reference>
<dbReference type="Proteomes" id="UP000198221">
    <property type="component" value="Chromosome I"/>
</dbReference>